<gene>
    <name evidence="5" type="ORF">CEY16_00185</name>
</gene>
<feature type="domain" description="HTH araC/xylS-type" evidence="4">
    <location>
        <begin position="1"/>
        <end position="93"/>
    </location>
</feature>
<name>A0A2I0QYD2_9BACI</name>
<dbReference type="SUPFAM" id="SSF55136">
    <property type="entry name" value="Probable bacterial effector-binding domain"/>
    <property type="match status" value="1"/>
</dbReference>
<dbReference type="Pfam" id="PF14526">
    <property type="entry name" value="Cass2"/>
    <property type="match status" value="1"/>
</dbReference>
<dbReference type="OrthoDB" id="9801123at2"/>
<comment type="caution">
    <text evidence="5">The sequence shown here is derived from an EMBL/GenBank/DDBJ whole genome shotgun (WGS) entry which is preliminary data.</text>
</comment>
<evidence type="ECO:0000256" key="3">
    <source>
        <dbReference type="ARBA" id="ARBA00023163"/>
    </source>
</evidence>
<keyword evidence="2" id="KW-0238">DNA-binding</keyword>
<dbReference type="InterPro" id="IPR020449">
    <property type="entry name" value="Tscrpt_reg_AraC-type_HTH"/>
</dbReference>
<reference evidence="5 6" key="1">
    <citation type="submission" date="2017-06" db="EMBL/GenBank/DDBJ databases">
        <title>the draft geome sequence of Illustriluteabacillus marina B3227.</title>
        <authorList>
            <person name="He R.-H."/>
            <person name="Du Z.-J."/>
        </authorList>
    </citation>
    <scope>NUCLEOTIDE SEQUENCE [LARGE SCALE GENOMIC DNA]</scope>
    <source>
        <strain evidence="5 6">B3227</strain>
    </source>
</reference>
<dbReference type="GO" id="GO:0003700">
    <property type="term" value="F:DNA-binding transcription factor activity"/>
    <property type="evidence" value="ECO:0007669"/>
    <property type="project" value="InterPro"/>
</dbReference>
<dbReference type="GO" id="GO:0043565">
    <property type="term" value="F:sequence-specific DNA binding"/>
    <property type="evidence" value="ECO:0007669"/>
    <property type="project" value="InterPro"/>
</dbReference>
<evidence type="ECO:0000259" key="4">
    <source>
        <dbReference type="PROSITE" id="PS01124"/>
    </source>
</evidence>
<dbReference type="InterPro" id="IPR010499">
    <property type="entry name" value="AraC_E-bd"/>
</dbReference>
<dbReference type="PRINTS" id="PR00032">
    <property type="entry name" value="HTHARAC"/>
</dbReference>
<dbReference type="InterPro" id="IPR018062">
    <property type="entry name" value="HTH_AraC-typ_CS"/>
</dbReference>
<dbReference type="PANTHER" id="PTHR47504:SF5">
    <property type="entry name" value="RIGHT ORIGIN-BINDING PROTEIN"/>
    <property type="match status" value="1"/>
</dbReference>
<dbReference type="Gene3D" id="1.10.10.60">
    <property type="entry name" value="Homeodomain-like"/>
    <property type="match status" value="2"/>
</dbReference>
<dbReference type="InterPro" id="IPR029441">
    <property type="entry name" value="Cass2"/>
</dbReference>
<keyword evidence="1" id="KW-0805">Transcription regulation</keyword>
<dbReference type="PANTHER" id="PTHR47504">
    <property type="entry name" value="RIGHT ORIGIN-BINDING PROTEIN"/>
    <property type="match status" value="1"/>
</dbReference>
<dbReference type="Proteomes" id="UP000243524">
    <property type="component" value="Unassembled WGS sequence"/>
</dbReference>
<evidence type="ECO:0000313" key="5">
    <source>
        <dbReference type="EMBL" id="PKR79346.1"/>
    </source>
</evidence>
<dbReference type="SMART" id="SM00871">
    <property type="entry name" value="AraC_E_bind"/>
    <property type="match status" value="1"/>
</dbReference>
<dbReference type="InterPro" id="IPR018060">
    <property type="entry name" value="HTH_AraC"/>
</dbReference>
<keyword evidence="6" id="KW-1185">Reference proteome</keyword>
<dbReference type="Gene3D" id="3.20.80.10">
    <property type="entry name" value="Regulatory factor, effector binding domain"/>
    <property type="match status" value="1"/>
</dbReference>
<keyword evidence="3" id="KW-0804">Transcription</keyword>
<protein>
    <submittedName>
        <fullName evidence="5">AraC family transcriptional regulator</fullName>
    </submittedName>
</protein>
<evidence type="ECO:0000256" key="1">
    <source>
        <dbReference type="ARBA" id="ARBA00023015"/>
    </source>
</evidence>
<accession>A0A2I0QYD2</accession>
<dbReference type="PROSITE" id="PS00041">
    <property type="entry name" value="HTH_ARAC_FAMILY_1"/>
    <property type="match status" value="1"/>
</dbReference>
<dbReference type="SUPFAM" id="SSF46689">
    <property type="entry name" value="Homeodomain-like"/>
    <property type="match status" value="2"/>
</dbReference>
<evidence type="ECO:0000313" key="6">
    <source>
        <dbReference type="Proteomes" id="UP000243524"/>
    </source>
</evidence>
<dbReference type="Pfam" id="PF12833">
    <property type="entry name" value="HTH_18"/>
    <property type="match status" value="1"/>
</dbReference>
<dbReference type="AlphaFoldDB" id="A0A2I0QYD2"/>
<dbReference type="SMART" id="SM00342">
    <property type="entry name" value="HTH_ARAC"/>
    <property type="match status" value="1"/>
</dbReference>
<organism evidence="5 6">
    <name type="scientific">Halalkalibacillus sediminis</name>
    <dbReference type="NCBI Taxonomy" id="2018042"/>
    <lineage>
        <taxon>Bacteria</taxon>
        <taxon>Bacillati</taxon>
        <taxon>Bacillota</taxon>
        <taxon>Bacilli</taxon>
        <taxon>Bacillales</taxon>
        <taxon>Bacillaceae</taxon>
        <taxon>Halalkalibacillus</taxon>
    </lineage>
</organism>
<dbReference type="InterPro" id="IPR050959">
    <property type="entry name" value="MarA-like"/>
</dbReference>
<dbReference type="PROSITE" id="PS01124">
    <property type="entry name" value="HTH_ARAC_FAMILY_2"/>
    <property type="match status" value="1"/>
</dbReference>
<proteinExistence type="predicted"/>
<evidence type="ECO:0000256" key="2">
    <source>
        <dbReference type="ARBA" id="ARBA00023125"/>
    </source>
</evidence>
<dbReference type="InterPro" id="IPR011256">
    <property type="entry name" value="Reg_factor_effector_dom_sf"/>
</dbReference>
<dbReference type="EMBL" id="PJNH01000001">
    <property type="protein sequence ID" value="PKR79346.1"/>
    <property type="molecule type" value="Genomic_DNA"/>
</dbReference>
<sequence>MEEHLLEDISVDDIASASNFSPFHFQRTFALLTGVTVGEYLRRRRLTQATYDLGKTDMKIIEIALKYGFDSPEAFSKAFRRQHGMSPSQARKNEGKLKSYNRLVIQVNLKGAEPMNYRIEEKEEFHFIGMKRNFLMENGEPPKGIPEFWDEVNESGADEKLWRLNDGAVKGVLGVCVDQGAGSIDYWIGVAHEAEYAENSDTLEKMTVPAAKWAVFEVHGAMPNAMVNTWKKIYSEWFPTSEYEYAGGPEFELYTEDDPFSENCYSEIWIPVK</sequence>
<dbReference type="InterPro" id="IPR009057">
    <property type="entry name" value="Homeodomain-like_sf"/>
</dbReference>